<dbReference type="EMBL" id="CP073767">
    <property type="protein sequence ID" value="UWZ50887.1"/>
    <property type="molecule type" value="Genomic_DNA"/>
</dbReference>
<gene>
    <name evidence="2" type="ORF">Daura_29245</name>
</gene>
<proteinExistence type="predicted"/>
<keyword evidence="1" id="KW-0472">Membrane</keyword>
<dbReference type="KEGG" id="daur:Daura_29245"/>
<organism evidence="2 3">
    <name type="scientific">Dactylosporangium aurantiacum</name>
    <dbReference type="NCBI Taxonomy" id="35754"/>
    <lineage>
        <taxon>Bacteria</taxon>
        <taxon>Bacillati</taxon>
        <taxon>Actinomycetota</taxon>
        <taxon>Actinomycetes</taxon>
        <taxon>Micromonosporales</taxon>
        <taxon>Micromonosporaceae</taxon>
        <taxon>Dactylosporangium</taxon>
    </lineage>
</organism>
<dbReference type="AlphaFoldDB" id="A0A9Q9IBD4"/>
<evidence type="ECO:0000313" key="3">
    <source>
        <dbReference type="Proteomes" id="UP001058003"/>
    </source>
</evidence>
<keyword evidence="1" id="KW-0812">Transmembrane</keyword>
<sequence length="75" mass="7525">MADDARSTPAVWRILIILGVVGNAAGLIAGVPVLTLVGGPLAIVGVVGLLVARRKAQAAAEAAAARSRTRRRAAS</sequence>
<evidence type="ECO:0000313" key="2">
    <source>
        <dbReference type="EMBL" id="UWZ50887.1"/>
    </source>
</evidence>
<feature type="transmembrane region" description="Helical" evidence="1">
    <location>
        <begin position="12"/>
        <end position="29"/>
    </location>
</feature>
<protein>
    <submittedName>
        <fullName evidence="2">Uncharacterized protein</fullName>
    </submittedName>
</protein>
<feature type="transmembrane region" description="Helical" evidence="1">
    <location>
        <begin position="35"/>
        <end position="52"/>
    </location>
</feature>
<dbReference type="Proteomes" id="UP001058003">
    <property type="component" value="Chromosome"/>
</dbReference>
<evidence type="ECO:0000256" key="1">
    <source>
        <dbReference type="SAM" id="Phobius"/>
    </source>
</evidence>
<keyword evidence="3" id="KW-1185">Reference proteome</keyword>
<accession>A0A9Q9IBD4</accession>
<reference evidence="2" key="1">
    <citation type="submission" date="2021-04" db="EMBL/GenBank/DDBJ databases">
        <title>Dactylosporangium aurantiacum NRRL B-8018 full assembly.</title>
        <authorList>
            <person name="Hartkoorn R.C."/>
            <person name="Beaudoing E."/>
            <person name="Hot D."/>
        </authorList>
    </citation>
    <scope>NUCLEOTIDE SEQUENCE</scope>
    <source>
        <strain evidence="2">NRRL B-8018</strain>
    </source>
</reference>
<name>A0A9Q9IBD4_9ACTN</name>
<keyword evidence="1" id="KW-1133">Transmembrane helix</keyword>
<dbReference type="RefSeq" id="WP_033358127.1">
    <property type="nucleotide sequence ID" value="NZ_CP073767.1"/>
</dbReference>